<feature type="domain" description="ABM" evidence="1">
    <location>
        <begin position="14"/>
        <end position="87"/>
    </location>
</feature>
<organism evidence="2 3">
    <name type="scientific">Phellinidium pouzarii</name>
    <dbReference type="NCBI Taxonomy" id="167371"/>
    <lineage>
        <taxon>Eukaryota</taxon>
        <taxon>Fungi</taxon>
        <taxon>Dikarya</taxon>
        <taxon>Basidiomycota</taxon>
        <taxon>Agaricomycotina</taxon>
        <taxon>Agaricomycetes</taxon>
        <taxon>Hymenochaetales</taxon>
        <taxon>Hymenochaetaceae</taxon>
        <taxon>Phellinidium</taxon>
    </lineage>
</organism>
<dbReference type="OrthoDB" id="10011777at2759"/>
<proteinExistence type="predicted"/>
<evidence type="ECO:0000313" key="2">
    <source>
        <dbReference type="EMBL" id="THH03976.1"/>
    </source>
</evidence>
<protein>
    <recommendedName>
        <fullName evidence="1">ABM domain-containing protein</fullName>
    </recommendedName>
</protein>
<dbReference type="AlphaFoldDB" id="A0A4S4KYI1"/>
<dbReference type="InterPro" id="IPR011008">
    <property type="entry name" value="Dimeric_a/b-barrel"/>
</dbReference>
<evidence type="ECO:0000313" key="3">
    <source>
        <dbReference type="Proteomes" id="UP000308199"/>
    </source>
</evidence>
<name>A0A4S4KYI1_9AGAM</name>
<accession>A0A4S4KYI1</accession>
<dbReference type="Gene3D" id="3.30.70.100">
    <property type="match status" value="1"/>
</dbReference>
<keyword evidence="3" id="KW-1185">Reference proteome</keyword>
<sequence length="112" mass="12434">MATSYKDLNPKAAIVAAGTLVAKPGKANELAQWFANLKARADSDIEPGTLRYHIVRNGDLFAVWEEYANAEALELHVEQNELFKEFIALELFELTKSAFYSGNSLPVPTKSF</sequence>
<dbReference type="SUPFAM" id="SSF54909">
    <property type="entry name" value="Dimeric alpha+beta barrel"/>
    <property type="match status" value="1"/>
</dbReference>
<evidence type="ECO:0000259" key="1">
    <source>
        <dbReference type="Pfam" id="PF03992"/>
    </source>
</evidence>
<reference evidence="2 3" key="1">
    <citation type="submission" date="2019-02" db="EMBL/GenBank/DDBJ databases">
        <title>Genome sequencing of the rare red list fungi Phellinidium pouzarii.</title>
        <authorList>
            <person name="Buettner E."/>
            <person name="Kellner H."/>
        </authorList>
    </citation>
    <scope>NUCLEOTIDE SEQUENCE [LARGE SCALE GENOMIC DNA]</scope>
    <source>
        <strain evidence="2 3">DSM 108285</strain>
    </source>
</reference>
<dbReference type="Pfam" id="PF03992">
    <property type="entry name" value="ABM"/>
    <property type="match status" value="1"/>
</dbReference>
<gene>
    <name evidence="2" type="ORF">EW145_g5858</name>
</gene>
<dbReference type="InterPro" id="IPR007138">
    <property type="entry name" value="ABM_dom"/>
</dbReference>
<comment type="caution">
    <text evidence="2">The sequence shown here is derived from an EMBL/GenBank/DDBJ whole genome shotgun (WGS) entry which is preliminary data.</text>
</comment>
<dbReference type="EMBL" id="SGPK01000390">
    <property type="protein sequence ID" value="THH03976.1"/>
    <property type="molecule type" value="Genomic_DNA"/>
</dbReference>
<dbReference type="Proteomes" id="UP000308199">
    <property type="component" value="Unassembled WGS sequence"/>
</dbReference>